<keyword evidence="9 11" id="KW-0482">Metalloprotease</keyword>
<dbReference type="Proteomes" id="UP000177575">
    <property type="component" value="Unassembled WGS sequence"/>
</dbReference>
<evidence type="ECO:0000256" key="8">
    <source>
        <dbReference type="ARBA" id="ARBA00022989"/>
    </source>
</evidence>
<comment type="subcellular location">
    <subcellularLocation>
        <location evidence="2">Membrane</location>
        <topology evidence="2">Multi-pass membrane protein</topology>
    </subcellularLocation>
</comment>
<keyword evidence="11" id="KW-0479">Metal-binding</keyword>
<gene>
    <name evidence="13" type="ORF">A2388_01680</name>
</gene>
<dbReference type="InterPro" id="IPR001478">
    <property type="entry name" value="PDZ"/>
</dbReference>
<dbReference type="GO" id="GO:0006508">
    <property type="term" value="P:proteolysis"/>
    <property type="evidence" value="ECO:0007669"/>
    <property type="project" value="UniProtKB-KW"/>
</dbReference>
<feature type="transmembrane region" description="Helical" evidence="11">
    <location>
        <begin position="91"/>
        <end position="121"/>
    </location>
</feature>
<dbReference type="GO" id="GO:0046872">
    <property type="term" value="F:metal ion binding"/>
    <property type="evidence" value="ECO:0007669"/>
    <property type="project" value="UniProtKB-KW"/>
</dbReference>
<evidence type="ECO:0000313" key="14">
    <source>
        <dbReference type="Proteomes" id="UP000177575"/>
    </source>
</evidence>
<evidence type="ECO:0000313" key="13">
    <source>
        <dbReference type="EMBL" id="OHA54817.1"/>
    </source>
</evidence>
<keyword evidence="7 11" id="KW-0862">Zinc</keyword>
<name>A0A1G2Q2M0_9BACT</name>
<protein>
    <recommendedName>
        <fullName evidence="11">Zinc metalloprotease</fullName>
        <ecNumber evidence="11">3.4.24.-</ecNumber>
    </recommendedName>
</protein>
<dbReference type="Pfam" id="PF17820">
    <property type="entry name" value="PDZ_6"/>
    <property type="match status" value="1"/>
</dbReference>
<evidence type="ECO:0000256" key="4">
    <source>
        <dbReference type="ARBA" id="ARBA00022670"/>
    </source>
</evidence>
<evidence type="ECO:0000256" key="1">
    <source>
        <dbReference type="ARBA" id="ARBA00001947"/>
    </source>
</evidence>
<dbReference type="Pfam" id="PF02163">
    <property type="entry name" value="Peptidase_M50"/>
    <property type="match status" value="1"/>
</dbReference>
<keyword evidence="4 13" id="KW-0645">Protease</keyword>
<comment type="caution">
    <text evidence="13">The sequence shown here is derived from an EMBL/GenBank/DDBJ whole genome shotgun (WGS) entry which is preliminary data.</text>
</comment>
<evidence type="ECO:0000259" key="12">
    <source>
        <dbReference type="PROSITE" id="PS50106"/>
    </source>
</evidence>
<dbReference type="InterPro" id="IPR004387">
    <property type="entry name" value="Pept_M50_Zn"/>
</dbReference>
<evidence type="ECO:0000256" key="7">
    <source>
        <dbReference type="ARBA" id="ARBA00022833"/>
    </source>
</evidence>
<dbReference type="PANTHER" id="PTHR42837:SF2">
    <property type="entry name" value="MEMBRANE METALLOPROTEASE ARASP2, CHLOROPLASTIC-RELATED"/>
    <property type="match status" value="1"/>
</dbReference>
<feature type="transmembrane region" description="Helical" evidence="11">
    <location>
        <begin position="331"/>
        <end position="350"/>
    </location>
</feature>
<dbReference type="GO" id="GO:0004222">
    <property type="term" value="F:metalloendopeptidase activity"/>
    <property type="evidence" value="ECO:0007669"/>
    <property type="project" value="InterPro"/>
</dbReference>
<keyword evidence="6 11" id="KW-0378">Hydrolase</keyword>
<reference evidence="13 14" key="1">
    <citation type="journal article" date="2016" name="Nat. Commun.">
        <title>Thousands of microbial genomes shed light on interconnected biogeochemical processes in an aquifer system.</title>
        <authorList>
            <person name="Anantharaman K."/>
            <person name="Brown C.T."/>
            <person name="Hug L.A."/>
            <person name="Sharon I."/>
            <person name="Castelle C.J."/>
            <person name="Probst A.J."/>
            <person name="Thomas B.C."/>
            <person name="Singh A."/>
            <person name="Wilkins M.J."/>
            <person name="Karaoz U."/>
            <person name="Brodie E.L."/>
            <person name="Williams K.H."/>
            <person name="Hubbard S.S."/>
            <person name="Banfield J.F."/>
        </authorList>
    </citation>
    <scope>NUCLEOTIDE SEQUENCE [LARGE SCALE GENOMIC DNA]</scope>
</reference>
<dbReference type="GO" id="GO:0016020">
    <property type="term" value="C:membrane"/>
    <property type="evidence" value="ECO:0007669"/>
    <property type="project" value="UniProtKB-SubCell"/>
</dbReference>
<evidence type="ECO:0000256" key="11">
    <source>
        <dbReference type="RuleBase" id="RU362031"/>
    </source>
</evidence>
<dbReference type="EMBL" id="MHTC01000038">
    <property type="protein sequence ID" value="OHA54817.1"/>
    <property type="molecule type" value="Genomic_DNA"/>
</dbReference>
<evidence type="ECO:0000256" key="10">
    <source>
        <dbReference type="ARBA" id="ARBA00023136"/>
    </source>
</evidence>
<evidence type="ECO:0000256" key="3">
    <source>
        <dbReference type="ARBA" id="ARBA00007931"/>
    </source>
</evidence>
<keyword evidence="8 11" id="KW-1133">Transmembrane helix</keyword>
<dbReference type="Gene3D" id="2.30.42.10">
    <property type="match status" value="1"/>
</dbReference>
<comment type="cofactor">
    <cofactor evidence="1 11">
        <name>Zn(2+)</name>
        <dbReference type="ChEBI" id="CHEBI:29105"/>
    </cofactor>
</comment>
<keyword evidence="10 11" id="KW-0472">Membrane</keyword>
<keyword evidence="5 11" id="KW-0812">Transmembrane</keyword>
<dbReference type="EC" id="3.4.24.-" evidence="11"/>
<dbReference type="NCBIfam" id="TIGR00054">
    <property type="entry name" value="RIP metalloprotease RseP"/>
    <property type="match status" value="1"/>
</dbReference>
<dbReference type="CDD" id="cd23081">
    <property type="entry name" value="cpPDZ_EcRseP-like"/>
    <property type="match status" value="1"/>
</dbReference>
<evidence type="ECO:0000256" key="2">
    <source>
        <dbReference type="ARBA" id="ARBA00004141"/>
    </source>
</evidence>
<dbReference type="InterPro" id="IPR036034">
    <property type="entry name" value="PDZ_sf"/>
</dbReference>
<dbReference type="InterPro" id="IPR008915">
    <property type="entry name" value="Peptidase_M50"/>
</dbReference>
<sequence length="367" mass="39876">MITTILIFFAILLVLVLAHEWGHFFAARRLKIGVEEFGFGFPPRLASVMHQGTKFSFNWLPLGGFVKLKGESGDNRIEPDSFAVQKPWRRAVVLVAGVGMNLVLAFVLLSTGFMIGVPVALDESEIAKAQDVKIVVEMVAVNSPAAQAGIKIGDAIISLDNQELATISEVQNYIAGHTDSPIELKLDRLGESINIQAQPTLLPEVPDRAVLGVSLLQTGVISYPWYQAIWQGARATVILTKEIVLAFGSLFRGLIVSRQVPADLAGPVGIAVLTGQVVDLGFAYVLQFASLLSINLALINILPFPALDGGRLLFVIIEKIRRKATDAKTEAIVHNIGFAFLMILVVLITYRDVMRLSSGFFQNIFGA</sequence>
<dbReference type="SUPFAM" id="SSF50156">
    <property type="entry name" value="PDZ domain-like"/>
    <property type="match status" value="1"/>
</dbReference>
<organism evidence="13 14">
    <name type="scientific">Candidatus Veblenbacteria bacterium RIFOXYB1_FULL_43_13</name>
    <dbReference type="NCBI Taxonomy" id="1802426"/>
    <lineage>
        <taxon>Bacteria</taxon>
        <taxon>Candidatus Vebleniibacteriota</taxon>
    </lineage>
</organism>
<dbReference type="CDD" id="cd06163">
    <property type="entry name" value="S2P-M50_PDZ_RseP-like"/>
    <property type="match status" value="1"/>
</dbReference>
<dbReference type="PANTHER" id="PTHR42837">
    <property type="entry name" value="REGULATOR OF SIGMA-E PROTEASE RSEP"/>
    <property type="match status" value="1"/>
</dbReference>
<evidence type="ECO:0000256" key="5">
    <source>
        <dbReference type="ARBA" id="ARBA00022692"/>
    </source>
</evidence>
<dbReference type="PROSITE" id="PS50106">
    <property type="entry name" value="PDZ"/>
    <property type="match status" value="1"/>
</dbReference>
<proteinExistence type="inferred from homology"/>
<dbReference type="AlphaFoldDB" id="A0A1G2Q2M0"/>
<dbReference type="SMART" id="SM00228">
    <property type="entry name" value="PDZ"/>
    <property type="match status" value="1"/>
</dbReference>
<comment type="similarity">
    <text evidence="3 11">Belongs to the peptidase M50B family.</text>
</comment>
<accession>A0A1G2Q2M0</accession>
<evidence type="ECO:0000256" key="9">
    <source>
        <dbReference type="ARBA" id="ARBA00023049"/>
    </source>
</evidence>
<evidence type="ECO:0000256" key="6">
    <source>
        <dbReference type="ARBA" id="ARBA00022801"/>
    </source>
</evidence>
<dbReference type="InterPro" id="IPR041489">
    <property type="entry name" value="PDZ_6"/>
</dbReference>
<feature type="domain" description="PDZ" evidence="12">
    <location>
        <begin position="103"/>
        <end position="168"/>
    </location>
</feature>